<accession>A0ACC4DI41</accession>
<organism evidence="1 2">
    <name type="scientific">Purpureocillium lilacinum</name>
    <name type="common">Paecilomyces lilacinus</name>
    <dbReference type="NCBI Taxonomy" id="33203"/>
    <lineage>
        <taxon>Eukaryota</taxon>
        <taxon>Fungi</taxon>
        <taxon>Dikarya</taxon>
        <taxon>Ascomycota</taxon>
        <taxon>Pezizomycotina</taxon>
        <taxon>Sordariomycetes</taxon>
        <taxon>Hypocreomycetidae</taxon>
        <taxon>Hypocreales</taxon>
        <taxon>Ophiocordycipitaceae</taxon>
        <taxon>Purpureocillium</taxon>
    </lineage>
</organism>
<evidence type="ECO:0000313" key="2">
    <source>
        <dbReference type="Proteomes" id="UP001638806"/>
    </source>
</evidence>
<proteinExistence type="predicted"/>
<name>A0ACC4DI41_PURLI</name>
<sequence>MPGQLHPTVAVSAPGKVLLAGGYLVLDRKYTGLVFGLSARINVVAGAIHTSQGVQVNEIVVESPQFLEAQWRYGYHLASERGGIKVTQLQVGSKIQANSFVETTLSYALTYIAAHSAGGQISAARLIVLADNDYYSQSTPTPADPARGRFAKFAVPLSGANKTGLGSSAALVTSLTAALLSHYLPREAFDAATPEGRRTLHNLAQAAHCAAQGKVGSGFDVAAAVYGSCTDRLVAAVDDGDGAWDVEVEGDDDLGIPAGVALRMCDVDCGSQTVGMVKKVLAWRAGPDADHAKQLWDDLQDRNEALAAALRDGQPDELSGALDAVRERIREMGRRSGTELLDALGAVEGVYGGVVPGAGARLAAWSKDKGSRVRLLDVKGETEGVRLESLDLYRGWLE</sequence>
<protein>
    <submittedName>
        <fullName evidence="1">Uncharacterized protein</fullName>
    </submittedName>
</protein>
<evidence type="ECO:0000313" key="1">
    <source>
        <dbReference type="EMBL" id="KAL3955713.1"/>
    </source>
</evidence>
<gene>
    <name evidence="1" type="ORF">ACCO45_011276</name>
</gene>
<dbReference type="Proteomes" id="UP001638806">
    <property type="component" value="Unassembled WGS sequence"/>
</dbReference>
<dbReference type="EMBL" id="JBGNUJ010000010">
    <property type="protein sequence ID" value="KAL3955713.1"/>
    <property type="molecule type" value="Genomic_DNA"/>
</dbReference>
<reference evidence="1" key="1">
    <citation type="submission" date="2024-12" db="EMBL/GenBank/DDBJ databases">
        <title>Comparative genomics and development of molecular markers within Purpureocillium lilacinum and among Purpureocillium species.</title>
        <authorList>
            <person name="Yeh Z.-Y."/>
            <person name="Ni N.-T."/>
            <person name="Lo P.-H."/>
            <person name="Mushyakhwo K."/>
            <person name="Lin C.-F."/>
            <person name="Nai Y.-S."/>
        </authorList>
    </citation>
    <scope>NUCLEOTIDE SEQUENCE</scope>
    <source>
        <strain evidence="1">NCHU-NPUST-175</strain>
    </source>
</reference>
<keyword evidence="2" id="KW-1185">Reference proteome</keyword>
<comment type="caution">
    <text evidence="1">The sequence shown here is derived from an EMBL/GenBank/DDBJ whole genome shotgun (WGS) entry which is preliminary data.</text>
</comment>